<dbReference type="InterPro" id="IPR036188">
    <property type="entry name" value="FAD/NAD-bd_sf"/>
</dbReference>
<keyword evidence="2" id="KW-1185">Reference proteome</keyword>
<gene>
    <name evidence="1" type="ORF">GCM10009425_45410</name>
</gene>
<comment type="caution">
    <text evidence="1">The sequence shown here is derived from an EMBL/GenBank/DDBJ whole genome shotgun (WGS) entry which is preliminary data.</text>
</comment>
<evidence type="ECO:0000313" key="1">
    <source>
        <dbReference type="EMBL" id="GGM29762.1"/>
    </source>
</evidence>
<dbReference type="Gene3D" id="3.50.50.60">
    <property type="entry name" value="FAD/NAD(P)-binding domain"/>
    <property type="match status" value="1"/>
</dbReference>
<protein>
    <recommendedName>
        <fullName evidence="3">NAD(P)-binding protein</fullName>
    </recommendedName>
</protein>
<evidence type="ECO:0000313" key="2">
    <source>
        <dbReference type="Proteomes" id="UP000616499"/>
    </source>
</evidence>
<dbReference type="SUPFAM" id="SSF51905">
    <property type="entry name" value="FAD/NAD(P)-binding domain"/>
    <property type="match status" value="1"/>
</dbReference>
<proteinExistence type="predicted"/>
<accession>A0ABQ2H4A6</accession>
<sequence>MRIMIVSGGIAGLAMVRALEQQGFGPDLIKRKADAPQGSTGFYLPGYAARALHELGLRDSLSTMAAPIETQRILDNRGAELSVTRLPGNLVVGPCLALAREALHATLLNS</sequence>
<name>A0ABQ2H4A6_9PSED</name>
<evidence type="ECO:0008006" key="3">
    <source>
        <dbReference type="Google" id="ProtNLM"/>
    </source>
</evidence>
<dbReference type="EMBL" id="BMNW01000016">
    <property type="protein sequence ID" value="GGM29762.1"/>
    <property type="molecule type" value="Genomic_DNA"/>
</dbReference>
<dbReference type="Proteomes" id="UP000616499">
    <property type="component" value="Unassembled WGS sequence"/>
</dbReference>
<organism evidence="1 2">
    <name type="scientific">Pseudomonas asuensis</name>
    <dbReference type="NCBI Taxonomy" id="1825787"/>
    <lineage>
        <taxon>Bacteria</taxon>
        <taxon>Pseudomonadati</taxon>
        <taxon>Pseudomonadota</taxon>
        <taxon>Gammaproteobacteria</taxon>
        <taxon>Pseudomonadales</taxon>
        <taxon>Pseudomonadaceae</taxon>
        <taxon>Pseudomonas</taxon>
    </lineage>
</organism>
<reference evidence="2" key="1">
    <citation type="journal article" date="2019" name="Int. J. Syst. Evol. Microbiol.">
        <title>The Global Catalogue of Microorganisms (GCM) 10K type strain sequencing project: providing services to taxonomists for standard genome sequencing and annotation.</title>
        <authorList>
            <consortium name="The Broad Institute Genomics Platform"/>
            <consortium name="The Broad Institute Genome Sequencing Center for Infectious Disease"/>
            <person name="Wu L."/>
            <person name="Ma J."/>
        </authorList>
    </citation>
    <scope>NUCLEOTIDE SEQUENCE [LARGE SCALE GENOMIC DNA]</scope>
    <source>
        <strain evidence="2">JCM 13501</strain>
    </source>
</reference>